<protein>
    <submittedName>
        <fullName evidence="2">Uncharacterized protein</fullName>
    </submittedName>
</protein>
<organism evidence="2 3">
    <name type="scientific">Rhynchophorus ferrugineus</name>
    <name type="common">Red palm weevil</name>
    <name type="synonym">Curculio ferrugineus</name>
    <dbReference type="NCBI Taxonomy" id="354439"/>
    <lineage>
        <taxon>Eukaryota</taxon>
        <taxon>Metazoa</taxon>
        <taxon>Ecdysozoa</taxon>
        <taxon>Arthropoda</taxon>
        <taxon>Hexapoda</taxon>
        <taxon>Insecta</taxon>
        <taxon>Pterygota</taxon>
        <taxon>Neoptera</taxon>
        <taxon>Endopterygota</taxon>
        <taxon>Coleoptera</taxon>
        <taxon>Polyphaga</taxon>
        <taxon>Cucujiformia</taxon>
        <taxon>Curculionidae</taxon>
        <taxon>Dryophthorinae</taxon>
        <taxon>Rhynchophorus</taxon>
    </lineage>
</organism>
<evidence type="ECO:0000256" key="1">
    <source>
        <dbReference type="SAM" id="MobiDB-lite"/>
    </source>
</evidence>
<gene>
    <name evidence="2" type="ORF">GWI33_005337</name>
</gene>
<proteinExistence type="predicted"/>
<dbReference type="EMBL" id="JAACXV010000026">
    <property type="protein sequence ID" value="KAF7286417.1"/>
    <property type="molecule type" value="Genomic_DNA"/>
</dbReference>
<dbReference type="Proteomes" id="UP000625711">
    <property type="component" value="Unassembled WGS sequence"/>
</dbReference>
<accession>A0A834IWD7</accession>
<feature type="region of interest" description="Disordered" evidence="1">
    <location>
        <begin position="26"/>
        <end position="76"/>
    </location>
</feature>
<keyword evidence="3" id="KW-1185">Reference proteome</keyword>
<reference evidence="2" key="1">
    <citation type="submission" date="2020-08" db="EMBL/GenBank/DDBJ databases">
        <title>Genome sequencing and assembly of the red palm weevil Rhynchophorus ferrugineus.</title>
        <authorList>
            <person name="Dias G.B."/>
            <person name="Bergman C.M."/>
            <person name="Manee M."/>
        </authorList>
    </citation>
    <scope>NUCLEOTIDE SEQUENCE</scope>
    <source>
        <strain evidence="2">AA-2017</strain>
        <tissue evidence="2">Whole larva</tissue>
    </source>
</reference>
<sequence length="107" mass="11827">MKNRSFEQDKIQKLEFCGTLIQRTRMQGAGLPKARKNRKSKPKDENCGKKGEIRASATVKLDDRGGGGWGPVRVNDGMGRGGRSAIDFFQAPASLKAANNREMHIPR</sequence>
<name>A0A834IWD7_RHYFE</name>
<dbReference type="AlphaFoldDB" id="A0A834IWD7"/>
<comment type="caution">
    <text evidence="2">The sequence shown here is derived from an EMBL/GenBank/DDBJ whole genome shotgun (WGS) entry which is preliminary data.</text>
</comment>
<feature type="compositionally biased region" description="Basic and acidic residues" evidence="1">
    <location>
        <begin position="42"/>
        <end position="53"/>
    </location>
</feature>
<evidence type="ECO:0000313" key="3">
    <source>
        <dbReference type="Proteomes" id="UP000625711"/>
    </source>
</evidence>
<evidence type="ECO:0000313" key="2">
    <source>
        <dbReference type="EMBL" id="KAF7286417.1"/>
    </source>
</evidence>